<dbReference type="InterPro" id="IPR050710">
    <property type="entry name" value="Band7/mec-2_domain"/>
</dbReference>
<evidence type="ECO:0000256" key="1">
    <source>
        <dbReference type="ARBA" id="ARBA00004173"/>
    </source>
</evidence>
<feature type="region of interest" description="Disordered" evidence="4">
    <location>
        <begin position="368"/>
        <end position="407"/>
    </location>
</feature>
<dbReference type="GO" id="GO:0007005">
    <property type="term" value="P:mitochondrion organization"/>
    <property type="evidence" value="ECO:0007669"/>
    <property type="project" value="TreeGrafter"/>
</dbReference>
<keyword evidence="3" id="KW-0496">Mitochondrion</keyword>
<dbReference type="SUPFAM" id="SSF117892">
    <property type="entry name" value="Band 7/SPFH domain"/>
    <property type="match status" value="1"/>
</dbReference>
<sequence length="407" mass="43920">MASSSGMLRKGITSIVPRTTVGRAALPAFQRQLHDGQARSQSTSLLGLQNNNPNIPTSYFQRPSLPANTIVRFVPQQTAWIVERMGKFNKILEPGLAILVPFLDRIAYVKSLKESAIEIPSQSAITADNVTLELDGVLYTRVFDAYKASYGVEDAEYAISQLAQTTMRSEIGQLTLDHVLKERAALNTNITQAINEAAQDWGVVCLRYEIRDIHAPEGVVEAMHRQVTAERSKRAEILDSEGQRQSAINIAEGRKQSVILASEALRSEQINMASGEAEAILLRAKATAAGIEAVAKSIMEGKESAQNAVSLSVAEKYVDAFGKLAKEGTAVVVPGNVGDIGSMIASAMAVYGQVGDAQAKTIAARTLEAQKSAAQEGSESQPSQAESPNDEMKRSMLDSFENARKKK</sequence>
<dbReference type="OrthoDB" id="434619at2759"/>
<dbReference type="PANTHER" id="PTHR43327:SF10">
    <property type="entry name" value="STOMATIN-LIKE PROTEIN 2, MITOCHONDRIAL"/>
    <property type="match status" value="1"/>
</dbReference>
<comment type="subcellular location">
    <subcellularLocation>
        <location evidence="1">Mitochondrion</location>
    </subcellularLocation>
</comment>
<keyword evidence="7" id="KW-1185">Reference proteome</keyword>
<organism evidence="6 7">
    <name type="scientific">Venustampulla echinocandica</name>
    <dbReference type="NCBI Taxonomy" id="2656787"/>
    <lineage>
        <taxon>Eukaryota</taxon>
        <taxon>Fungi</taxon>
        <taxon>Dikarya</taxon>
        <taxon>Ascomycota</taxon>
        <taxon>Pezizomycotina</taxon>
        <taxon>Leotiomycetes</taxon>
        <taxon>Helotiales</taxon>
        <taxon>Pleuroascaceae</taxon>
        <taxon>Venustampulla</taxon>
    </lineage>
</organism>
<dbReference type="InterPro" id="IPR001972">
    <property type="entry name" value="Stomatin_HflK_fam"/>
</dbReference>
<dbReference type="GO" id="GO:0005739">
    <property type="term" value="C:mitochondrion"/>
    <property type="evidence" value="ECO:0007669"/>
    <property type="project" value="UniProtKB-SubCell"/>
</dbReference>
<name>A0A370U208_9HELO</name>
<dbReference type="FunFam" id="3.30.479.30:FF:000004">
    <property type="entry name" value="Putative membrane protease family, stomatin"/>
    <property type="match status" value="1"/>
</dbReference>
<comment type="similarity">
    <text evidence="2">Belongs to the band 7/mec-2 family.</text>
</comment>
<evidence type="ECO:0000259" key="5">
    <source>
        <dbReference type="SMART" id="SM00244"/>
    </source>
</evidence>
<dbReference type="Pfam" id="PF16200">
    <property type="entry name" value="Band_7_C"/>
    <property type="match status" value="1"/>
</dbReference>
<dbReference type="InterPro" id="IPR001107">
    <property type="entry name" value="Band_7"/>
</dbReference>
<protein>
    <recommendedName>
        <fullName evidence="5">Band 7 domain-containing protein</fullName>
    </recommendedName>
</protein>
<dbReference type="Gene3D" id="3.30.479.30">
    <property type="entry name" value="Band 7 domain"/>
    <property type="match status" value="1"/>
</dbReference>
<dbReference type="EMBL" id="NPIC01000001">
    <property type="protein sequence ID" value="RDL41807.1"/>
    <property type="molecule type" value="Genomic_DNA"/>
</dbReference>
<evidence type="ECO:0000256" key="2">
    <source>
        <dbReference type="ARBA" id="ARBA00008164"/>
    </source>
</evidence>
<dbReference type="InterPro" id="IPR032435">
    <property type="entry name" value="STML2-like_C"/>
</dbReference>
<dbReference type="CDD" id="cd08829">
    <property type="entry name" value="SPFH_paraslipin"/>
    <property type="match status" value="1"/>
</dbReference>
<dbReference type="SMART" id="SM00244">
    <property type="entry name" value="PHB"/>
    <property type="match status" value="1"/>
</dbReference>
<evidence type="ECO:0000256" key="4">
    <source>
        <dbReference type="SAM" id="MobiDB-lite"/>
    </source>
</evidence>
<dbReference type="RefSeq" id="XP_031874463.1">
    <property type="nucleotide sequence ID" value="XM_032010409.1"/>
</dbReference>
<comment type="caution">
    <text evidence="6">The sequence shown here is derived from an EMBL/GenBank/DDBJ whole genome shotgun (WGS) entry which is preliminary data.</text>
</comment>
<dbReference type="InterPro" id="IPR036013">
    <property type="entry name" value="Band_7/SPFH_dom_sf"/>
</dbReference>
<accession>A0A370U208</accession>
<proteinExistence type="inferred from homology"/>
<dbReference type="GeneID" id="43594635"/>
<evidence type="ECO:0000313" key="7">
    <source>
        <dbReference type="Proteomes" id="UP000254866"/>
    </source>
</evidence>
<evidence type="ECO:0000256" key="3">
    <source>
        <dbReference type="ARBA" id="ARBA00023128"/>
    </source>
</evidence>
<reference evidence="6 7" key="1">
    <citation type="journal article" date="2018" name="IMA Fungus">
        <title>IMA Genome-F 9: Draft genome sequence of Annulohypoxylon stygium, Aspergillus mulundensis, Berkeleyomyces basicola (syn. Thielaviopsis basicola), Ceratocystis smalleyi, two Cercospora beticola strains, Coleophoma cylindrospora, Fusarium fracticaudum, Phialophora cf. hyalina, and Morchella septimelata.</title>
        <authorList>
            <person name="Wingfield B.D."/>
            <person name="Bills G.F."/>
            <person name="Dong Y."/>
            <person name="Huang W."/>
            <person name="Nel W.J."/>
            <person name="Swalarsk-Parry B.S."/>
            <person name="Vaghefi N."/>
            <person name="Wilken P.M."/>
            <person name="An Z."/>
            <person name="de Beer Z.W."/>
            <person name="De Vos L."/>
            <person name="Chen L."/>
            <person name="Duong T.A."/>
            <person name="Gao Y."/>
            <person name="Hammerbacher A."/>
            <person name="Kikkert J.R."/>
            <person name="Li Y."/>
            <person name="Li H."/>
            <person name="Li K."/>
            <person name="Li Q."/>
            <person name="Liu X."/>
            <person name="Ma X."/>
            <person name="Naidoo K."/>
            <person name="Pethybridge S.J."/>
            <person name="Sun J."/>
            <person name="Steenkamp E.T."/>
            <person name="van der Nest M.A."/>
            <person name="van Wyk S."/>
            <person name="Wingfield M.J."/>
            <person name="Xiong C."/>
            <person name="Yue Q."/>
            <person name="Zhang X."/>
        </authorList>
    </citation>
    <scope>NUCLEOTIDE SEQUENCE [LARGE SCALE GENOMIC DNA]</scope>
    <source>
        <strain evidence="6 7">BP 5553</strain>
    </source>
</reference>
<dbReference type="AlphaFoldDB" id="A0A370U208"/>
<feature type="domain" description="Band 7" evidence="5">
    <location>
        <begin position="69"/>
        <end position="227"/>
    </location>
</feature>
<dbReference type="STRING" id="2656787.A0A370U208"/>
<dbReference type="Proteomes" id="UP000254866">
    <property type="component" value="Unassembled WGS sequence"/>
</dbReference>
<dbReference type="GO" id="GO:0098552">
    <property type="term" value="C:side of membrane"/>
    <property type="evidence" value="ECO:0007669"/>
    <property type="project" value="UniProtKB-ARBA"/>
</dbReference>
<dbReference type="Pfam" id="PF01145">
    <property type="entry name" value="Band_7"/>
    <property type="match status" value="1"/>
</dbReference>
<dbReference type="PANTHER" id="PTHR43327">
    <property type="entry name" value="STOMATIN-LIKE PROTEIN 2, MITOCHONDRIAL"/>
    <property type="match status" value="1"/>
</dbReference>
<dbReference type="GO" id="GO:0005886">
    <property type="term" value="C:plasma membrane"/>
    <property type="evidence" value="ECO:0007669"/>
    <property type="project" value="UniProtKB-ARBA"/>
</dbReference>
<feature type="compositionally biased region" description="Polar residues" evidence="4">
    <location>
        <begin position="372"/>
        <end position="387"/>
    </location>
</feature>
<dbReference type="PRINTS" id="PR00721">
    <property type="entry name" value="STOMATIN"/>
</dbReference>
<evidence type="ECO:0000313" key="6">
    <source>
        <dbReference type="EMBL" id="RDL41807.1"/>
    </source>
</evidence>
<gene>
    <name evidence="6" type="ORF">BP5553_01786</name>
</gene>